<name>A0A8H6A6N2_PETAA</name>
<proteinExistence type="predicted"/>
<accession>A0A8H6A6N2</accession>
<sequence length="127" mass="15506">MAERNYRLWSPIDERKLLRFLNRHRHLMWEQRAAKYCSEVNVGRTIESLRSKYAQLRRGIRRLRVIYRSRSYLSPLTAQFIHRWQERALNDLSAMQVPDPLVLELKPRSQDILAMLRLIERHQRDRP</sequence>
<organism evidence="1 2">
    <name type="scientific">Petromyces alliaceus</name>
    <name type="common">Aspergillus alliaceus</name>
    <dbReference type="NCBI Taxonomy" id="209559"/>
    <lineage>
        <taxon>Eukaryota</taxon>
        <taxon>Fungi</taxon>
        <taxon>Dikarya</taxon>
        <taxon>Ascomycota</taxon>
        <taxon>Pezizomycotina</taxon>
        <taxon>Eurotiomycetes</taxon>
        <taxon>Eurotiomycetidae</taxon>
        <taxon>Eurotiales</taxon>
        <taxon>Aspergillaceae</taxon>
        <taxon>Aspergillus</taxon>
        <taxon>Aspergillus subgen. Circumdati</taxon>
    </lineage>
</organism>
<comment type="caution">
    <text evidence="1">The sequence shown here is derived from an EMBL/GenBank/DDBJ whole genome shotgun (WGS) entry which is preliminary data.</text>
</comment>
<dbReference type="Proteomes" id="UP000541154">
    <property type="component" value="Unassembled WGS sequence"/>
</dbReference>
<dbReference type="EMBL" id="SPNV01000096">
    <property type="protein sequence ID" value="KAF5861550.1"/>
    <property type="molecule type" value="Genomic_DNA"/>
</dbReference>
<dbReference type="AlphaFoldDB" id="A0A8H6A6N2"/>
<protein>
    <submittedName>
        <fullName evidence="1">Uncharacterized protein</fullName>
    </submittedName>
</protein>
<evidence type="ECO:0000313" key="2">
    <source>
        <dbReference type="Proteomes" id="UP000541154"/>
    </source>
</evidence>
<keyword evidence="2" id="KW-1185">Reference proteome</keyword>
<evidence type="ECO:0000313" key="1">
    <source>
        <dbReference type="EMBL" id="KAF5861550.1"/>
    </source>
</evidence>
<gene>
    <name evidence="1" type="ORF">ETB97_012799</name>
</gene>
<reference evidence="1 2" key="1">
    <citation type="submission" date="2019-04" db="EMBL/GenBank/DDBJ databases">
        <title>Aspergillus burnettii sp. nov., novel species from soil in southeast Queensland.</title>
        <authorList>
            <person name="Gilchrist C.L.M."/>
            <person name="Pitt J.I."/>
            <person name="Lange L."/>
            <person name="Lacey H.J."/>
            <person name="Vuong D."/>
            <person name="Midgley D.J."/>
            <person name="Greenfield P."/>
            <person name="Bradbury M."/>
            <person name="Lacey E."/>
            <person name="Busk P.K."/>
            <person name="Pilgaard B."/>
            <person name="Chooi Y.H."/>
            <person name="Piggott A.M."/>
        </authorList>
    </citation>
    <scope>NUCLEOTIDE SEQUENCE [LARGE SCALE GENOMIC DNA]</scope>
    <source>
        <strain evidence="1 2">FRR 5400</strain>
    </source>
</reference>